<dbReference type="EMBL" id="JAGQFT010000002">
    <property type="protein sequence ID" value="MBR0561042.1"/>
    <property type="molecule type" value="Genomic_DNA"/>
</dbReference>
<keyword evidence="1" id="KW-1133">Transmembrane helix</keyword>
<accession>A0A8J7VQ98</accession>
<dbReference type="Proteomes" id="UP000675747">
    <property type="component" value="Unassembled WGS sequence"/>
</dbReference>
<keyword evidence="5" id="KW-1185">Reference proteome</keyword>
<feature type="transmembrane region" description="Helical" evidence="1">
    <location>
        <begin position="82"/>
        <end position="104"/>
    </location>
</feature>
<evidence type="ECO:0000259" key="2">
    <source>
        <dbReference type="Pfam" id="PF09990"/>
    </source>
</evidence>
<comment type="caution">
    <text evidence="3">The sequence shown here is derived from an EMBL/GenBank/DDBJ whole genome shotgun (WGS) entry which is preliminary data.</text>
</comment>
<feature type="transmembrane region" description="Helical" evidence="1">
    <location>
        <begin position="49"/>
        <end position="70"/>
    </location>
</feature>
<evidence type="ECO:0000313" key="5">
    <source>
        <dbReference type="Proteomes" id="UP000675747"/>
    </source>
</evidence>
<name>A0A8J7VQ98_9GAMM</name>
<dbReference type="AlphaFoldDB" id="A0A8J7VQ98"/>
<reference evidence="4 5" key="1">
    <citation type="journal article" date="2021" name="Microbiol. Resour. Announc.">
        <title>Draft Genome Sequence of Coralloluteibacterium stylophorae LMG 29479T.</title>
        <authorList>
            <person name="Karlyshev A.V."/>
            <person name="Kudryashova E.B."/>
            <person name="Ariskina E.V."/>
            <person name="Conroy A.P."/>
            <person name="Abidueva E.Y."/>
        </authorList>
    </citation>
    <scope>NUCLEOTIDE SEQUENCE [LARGE SCALE GENOMIC DNA]</scope>
    <source>
        <strain evidence="4 5">LMG 29479</strain>
    </source>
</reference>
<dbReference type="InterPro" id="IPR019251">
    <property type="entry name" value="DUF2231_TM"/>
</dbReference>
<evidence type="ECO:0000313" key="3">
    <source>
        <dbReference type="EMBL" id="MBR0561042.1"/>
    </source>
</evidence>
<gene>
    <name evidence="3" type="ORF">KB893_00705</name>
    <name evidence="4" type="ORF">KB893_007050</name>
</gene>
<evidence type="ECO:0000256" key="1">
    <source>
        <dbReference type="SAM" id="Phobius"/>
    </source>
</evidence>
<keyword evidence="1" id="KW-0812">Transmembrane</keyword>
<dbReference type="RefSeq" id="WP_211925011.1">
    <property type="nucleotide sequence ID" value="NZ_JAGQFT020000004.1"/>
</dbReference>
<feature type="transmembrane region" description="Helical" evidence="1">
    <location>
        <begin position="116"/>
        <end position="136"/>
    </location>
</feature>
<protein>
    <recommendedName>
        <fullName evidence="2">DUF2231 domain-containing protein</fullName>
    </recommendedName>
</protein>
<organism evidence="3">
    <name type="scientific">Coralloluteibacterium stylophorae</name>
    <dbReference type="NCBI Taxonomy" id="1776034"/>
    <lineage>
        <taxon>Bacteria</taxon>
        <taxon>Pseudomonadati</taxon>
        <taxon>Pseudomonadota</taxon>
        <taxon>Gammaproteobacteria</taxon>
        <taxon>Lysobacterales</taxon>
        <taxon>Lysobacteraceae</taxon>
        <taxon>Coralloluteibacterium</taxon>
    </lineage>
</organism>
<proteinExistence type="predicted"/>
<dbReference type="EMBL" id="JAGQFT020000004">
    <property type="protein sequence ID" value="MBS7456888.1"/>
    <property type="molecule type" value="Genomic_DNA"/>
</dbReference>
<feature type="domain" description="DUF2231" evidence="2">
    <location>
        <begin position="14"/>
        <end position="132"/>
    </location>
</feature>
<evidence type="ECO:0000313" key="4">
    <source>
        <dbReference type="EMBL" id="MBS7456888.1"/>
    </source>
</evidence>
<keyword evidence="1" id="KW-0472">Membrane</keyword>
<sequence length="142" mass="15063">MAVTYDTAPARALHPFHAFLLAASVPLFLGALLADIAYARSYQVTWSHFASWLLAGGLVCAGVALLLALIGLVRAAPRRGHALLVFVLLLATWVLGFIDSLVHARDAWAVMPSAPVLSAIVTVLAAAATWIGFAGYRVRRTA</sequence>
<dbReference type="Pfam" id="PF09990">
    <property type="entry name" value="DUF2231"/>
    <property type="match status" value="1"/>
</dbReference>
<reference evidence="3" key="2">
    <citation type="submission" date="2021-04" db="EMBL/GenBank/DDBJ databases">
        <authorList>
            <person name="Karlyshev A.V."/>
        </authorList>
    </citation>
    <scope>NUCLEOTIDE SEQUENCE</scope>
    <source>
        <strain evidence="3">LMG 29479</strain>
    </source>
</reference>